<evidence type="ECO:0000313" key="2">
    <source>
        <dbReference type="Proteomes" id="UP000837675"/>
    </source>
</evidence>
<sequence length="41" mass="4816">MEGLKRGLSTMHLYISQMEKGGEYEDLKEVIFLAITEYIMF</sequence>
<organism evidence="1 2">
    <name type="scientific">Hyalomma marginatum</name>
    <dbReference type="NCBI Taxonomy" id="34627"/>
    <lineage>
        <taxon>Eukaryota</taxon>
        <taxon>Metazoa</taxon>
        <taxon>Ecdysozoa</taxon>
        <taxon>Arthropoda</taxon>
        <taxon>Chelicerata</taxon>
        <taxon>Arachnida</taxon>
        <taxon>Acari</taxon>
        <taxon>Parasitiformes</taxon>
        <taxon>Ixodida</taxon>
        <taxon>Ixodoidea</taxon>
        <taxon>Ixodidae</taxon>
        <taxon>Hyalomminae</taxon>
        <taxon>Hyalomma</taxon>
    </lineage>
</organism>
<protein>
    <submittedName>
        <fullName evidence="1">Uncharacterized protein</fullName>
    </submittedName>
</protein>
<dbReference type="AlphaFoldDB" id="A0A8S4C2D1"/>
<keyword evidence="2" id="KW-1185">Reference proteome</keyword>
<reference evidence="1" key="1">
    <citation type="submission" date="2021-06" db="EMBL/GenBank/DDBJ databases">
        <authorList>
            <person name="Nardi T."/>
            <person name="Nardi T."/>
        </authorList>
    </citation>
    <scope>NUCLEOTIDE SEQUENCE</scope>
</reference>
<evidence type="ECO:0000313" key="1">
    <source>
        <dbReference type="EMBL" id="CAG7592268.1"/>
    </source>
</evidence>
<proteinExistence type="predicted"/>
<gene>
    <name evidence="1" type="ORF">MHYMCMPASI_00544</name>
</gene>
<accession>A0A8S4C2D1</accession>
<name>A0A8S4C2D1_9ACAR</name>
<comment type="caution">
    <text evidence="1">The sequence shown here is derived from an EMBL/GenBank/DDBJ whole genome shotgun (WGS) entry which is preliminary data.</text>
</comment>
<dbReference type="Proteomes" id="UP000837675">
    <property type="component" value="Unassembled WGS sequence"/>
</dbReference>
<dbReference type="EMBL" id="CAJVAF010000248">
    <property type="protein sequence ID" value="CAG7592268.1"/>
    <property type="molecule type" value="Genomic_DNA"/>
</dbReference>